<dbReference type="Proteomes" id="UP000562124">
    <property type="component" value="Unassembled WGS sequence"/>
</dbReference>
<dbReference type="EMBL" id="JABCJJ010000018">
    <property type="protein sequence ID" value="NMR20868.1"/>
    <property type="molecule type" value="Genomic_DNA"/>
</dbReference>
<dbReference type="Gene3D" id="3.40.50.150">
    <property type="entry name" value="Vaccinia Virus protein VP39"/>
    <property type="match status" value="1"/>
</dbReference>
<dbReference type="InterPro" id="IPR006342">
    <property type="entry name" value="FkbM_mtfrase"/>
</dbReference>
<keyword evidence="3" id="KW-1185">Reference proteome</keyword>
<accession>A0A7Y0QI65</accession>
<name>A0A7Y0QI65_CELFI</name>
<dbReference type="SUPFAM" id="SSF53335">
    <property type="entry name" value="S-adenosyl-L-methionine-dependent methyltransferases"/>
    <property type="match status" value="1"/>
</dbReference>
<reference evidence="2 3" key="1">
    <citation type="submission" date="2020-04" db="EMBL/GenBank/DDBJ databases">
        <title>Sequencing and Assembly of C. fimi.</title>
        <authorList>
            <person name="Ramsey A.R."/>
        </authorList>
    </citation>
    <scope>NUCLEOTIDE SEQUENCE [LARGE SCALE GENOMIC DNA]</scope>
    <source>
        <strain evidence="2 3">SB</strain>
    </source>
</reference>
<dbReference type="Pfam" id="PF05050">
    <property type="entry name" value="Methyltransf_21"/>
    <property type="match status" value="1"/>
</dbReference>
<dbReference type="AlphaFoldDB" id="A0A7Y0QI65"/>
<sequence>MADPVFVSYAQNREDVVLWRALGRVPHGRYVEVGANHPRDHSITRAFYDRGWSGITVEPVGSFADLHRAERPRDTLVQAAVTSADVESVVLHEISDTGLSTLVDAVSDKHAGLGWSHTDIEVRAVRLDTVLEREGWGGRPIHFLVVDTEGAERTVLESIDLSVWRPWVLVIEATAPLTTEPTHHEWEDIVLGAGYEFCLFDGLSRFYVSSEKADELREVLSFPAFALDDFVDAEAHQAAQKVGELLGQRDELLGELRRWRAEALEYWSELDETRNNAVVPVLQREIEALRAEIDATHSTLSWRVTRPLRAVRRLMGRS</sequence>
<evidence type="ECO:0000259" key="1">
    <source>
        <dbReference type="Pfam" id="PF05050"/>
    </source>
</evidence>
<comment type="caution">
    <text evidence="2">The sequence shown here is derived from an EMBL/GenBank/DDBJ whole genome shotgun (WGS) entry which is preliminary data.</text>
</comment>
<dbReference type="RefSeq" id="WP_169325245.1">
    <property type="nucleotide sequence ID" value="NZ_JABCJJ010000018.1"/>
</dbReference>
<gene>
    <name evidence="2" type="ORF">HIR71_11670</name>
</gene>
<protein>
    <recommendedName>
        <fullName evidence="1">Methyltransferase FkbM domain-containing protein</fullName>
    </recommendedName>
</protein>
<dbReference type="InterPro" id="IPR029063">
    <property type="entry name" value="SAM-dependent_MTases_sf"/>
</dbReference>
<evidence type="ECO:0000313" key="3">
    <source>
        <dbReference type="Proteomes" id="UP000562124"/>
    </source>
</evidence>
<evidence type="ECO:0000313" key="2">
    <source>
        <dbReference type="EMBL" id="NMR20868.1"/>
    </source>
</evidence>
<proteinExistence type="predicted"/>
<organism evidence="2 3">
    <name type="scientific">Cellulomonas fimi</name>
    <dbReference type="NCBI Taxonomy" id="1708"/>
    <lineage>
        <taxon>Bacteria</taxon>
        <taxon>Bacillati</taxon>
        <taxon>Actinomycetota</taxon>
        <taxon>Actinomycetes</taxon>
        <taxon>Micrococcales</taxon>
        <taxon>Cellulomonadaceae</taxon>
        <taxon>Cellulomonas</taxon>
    </lineage>
</organism>
<feature type="domain" description="Methyltransferase FkbM" evidence="1">
    <location>
        <begin position="32"/>
        <end position="197"/>
    </location>
</feature>